<evidence type="ECO:0000259" key="2">
    <source>
        <dbReference type="Pfam" id="PF01569"/>
    </source>
</evidence>
<dbReference type="Pfam" id="PF01569">
    <property type="entry name" value="PAP2"/>
    <property type="match status" value="1"/>
</dbReference>
<keyword evidence="1" id="KW-0472">Membrane</keyword>
<feature type="transmembrane region" description="Helical" evidence="1">
    <location>
        <begin position="152"/>
        <end position="169"/>
    </location>
</feature>
<reference evidence="3" key="2">
    <citation type="journal article" date="2021" name="PeerJ">
        <title>Extensive microbial diversity within the chicken gut microbiome revealed by metagenomics and culture.</title>
        <authorList>
            <person name="Gilroy R."/>
            <person name="Ravi A."/>
            <person name="Getino M."/>
            <person name="Pursley I."/>
            <person name="Horton D.L."/>
            <person name="Alikhan N.F."/>
            <person name="Baker D."/>
            <person name="Gharbi K."/>
            <person name="Hall N."/>
            <person name="Watson M."/>
            <person name="Adriaenssens E.M."/>
            <person name="Foster-Nyarko E."/>
            <person name="Jarju S."/>
            <person name="Secka A."/>
            <person name="Antonio M."/>
            <person name="Oren A."/>
            <person name="Chaudhuri R.R."/>
            <person name="La Ragione R."/>
            <person name="Hildebrand F."/>
            <person name="Pallen M.J."/>
        </authorList>
    </citation>
    <scope>NUCLEOTIDE SEQUENCE</scope>
    <source>
        <strain evidence="3">CHK187-14744</strain>
    </source>
</reference>
<accession>A0A9D1HJ76</accession>
<dbReference type="Proteomes" id="UP000824164">
    <property type="component" value="Unassembled WGS sequence"/>
</dbReference>
<keyword evidence="1" id="KW-1133">Transmembrane helix</keyword>
<evidence type="ECO:0000313" key="4">
    <source>
        <dbReference type="Proteomes" id="UP000824164"/>
    </source>
</evidence>
<proteinExistence type="predicted"/>
<dbReference type="EMBL" id="DVLT01000062">
    <property type="protein sequence ID" value="HIU03585.1"/>
    <property type="molecule type" value="Genomic_DNA"/>
</dbReference>
<sequence>MVVPVYMVIYLLGFQYLESKVTYGYHIIHCELDSLIPFCEYFIIPYVMWFFYIAATVIYFMILNKNQKEYWQLILNLGIGMTLFLLISWIYPNGHTLRPDTFVRDNIFVDMVKGLYQIDTPTNILPSIHVYNSIAAYMAIRHCEKLQDKRWIQRGAFLLTCLIVLATMFLKQHTVIDVVAAIVLNLIVYLIIYRPERVQEPAKNRRLTRLEQNL</sequence>
<keyword evidence="1" id="KW-0812">Transmembrane</keyword>
<feature type="transmembrane region" description="Helical" evidence="1">
    <location>
        <begin position="124"/>
        <end position="140"/>
    </location>
</feature>
<organism evidence="3 4">
    <name type="scientific">Candidatus Onthocola gallistercoris</name>
    <dbReference type="NCBI Taxonomy" id="2840876"/>
    <lineage>
        <taxon>Bacteria</taxon>
        <taxon>Bacillati</taxon>
        <taxon>Bacillota</taxon>
        <taxon>Bacilli</taxon>
        <taxon>Candidatus Onthocola</taxon>
    </lineage>
</organism>
<feature type="transmembrane region" description="Helical" evidence="1">
    <location>
        <begin position="70"/>
        <end position="91"/>
    </location>
</feature>
<dbReference type="InterPro" id="IPR036938">
    <property type="entry name" value="PAP2/HPO_sf"/>
</dbReference>
<evidence type="ECO:0000256" key="1">
    <source>
        <dbReference type="SAM" id="Phobius"/>
    </source>
</evidence>
<name>A0A9D1HJ76_9FIRM</name>
<feature type="transmembrane region" description="Helical" evidence="1">
    <location>
        <begin position="175"/>
        <end position="193"/>
    </location>
</feature>
<feature type="domain" description="Phosphatidic acid phosphatase type 2/haloperoxidase" evidence="2">
    <location>
        <begin position="74"/>
        <end position="194"/>
    </location>
</feature>
<dbReference type="Gene3D" id="1.20.144.10">
    <property type="entry name" value="Phosphatidic acid phosphatase type 2/haloperoxidase"/>
    <property type="match status" value="1"/>
</dbReference>
<dbReference type="AlphaFoldDB" id="A0A9D1HJ76"/>
<dbReference type="SUPFAM" id="SSF48317">
    <property type="entry name" value="Acid phosphatase/Vanadium-dependent haloperoxidase"/>
    <property type="match status" value="1"/>
</dbReference>
<gene>
    <name evidence="3" type="ORF">IAB63_10075</name>
</gene>
<reference evidence="3" key="1">
    <citation type="submission" date="2020-10" db="EMBL/GenBank/DDBJ databases">
        <authorList>
            <person name="Gilroy R."/>
        </authorList>
    </citation>
    <scope>NUCLEOTIDE SEQUENCE</scope>
    <source>
        <strain evidence="3">CHK187-14744</strain>
    </source>
</reference>
<evidence type="ECO:0000313" key="3">
    <source>
        <dbReference type="EMBL" id="HIU03585.1"/>
    </source>
</evidence>
<comment type="caution">
    <text evidence="3">The sequence shown here is derived from an EMBL/GenBank/DDBJ whole genome shotgun (WGS) entry which is preliminary data.</text>
</comment>
<dbReference type="InterPro" id="IPR000326">
    <property type="entry name" value="PAP2/HPO"/>
</dbReference>
<protein>
    <submittedName>
        <fullName evidence="3">Phosphatase PAP2 family protein</fullName>
    </submittedName>
</protein>
<feature type="transmembrane region" description="Helical" evidence="1">
    <location>
        <begin position="43"/>
        <end position="63"/>
    </location>
</feature>